<dbReference type="EMBL" id="JAHDYR010000009">
    <property type="protein sequence ID" value="KAG9395592.1"/>
    <property type="molecule type" value="Genomic_DNA"/>
</dbReference>
<keyword evidence="8" id="KW-1185">Reference proteome</keyword>
<sequence>MRTASFLLFVGCLIALAVSDVVPGIEAIQTGYDIVTGEGYLAPIFKFNYNAKKTFYNPIDKRTYTVPDEIDISMIDRVKLDAVESVVEKYSEYLKQVYEASWFGIQIGIPGYFALAFSKNKEMQEVHYRLSDKVHSLATGSYRYEMYEMIGTMPEFMELDDNFATMLSVMPATIHTMDDQELYNQFVGSFGTHVSYKNVMGGKANLHTYLDQSFVAKKDSKWVAEQLSFSFTYHMWTLGAKYFHNKTDIHVDKEFQQNAQSSMYFYGGATKYQQQGSEHQWLASVTQHPFALNATLLAIDQIIPDAKIAANVRETIAYYVKHSAFPTAPLTSNAVADLAPIPGADFVGHGVDDSNLGVPLKPVVDFTYGSGKVWVNPIYTDLQYAVPDQIPAVENTPESFEMNGTFLFDDVQDYVRWSMSSSSSHGLFHSKSKTTKTFYERYYENDQAMSMLLKEYSWYTLVFPPFPPVRPSAALASILDRMPTTYSSDYDKKLWDTFVAMYGTAYYTKAVMGGQMNAKTWFHKCFLSEESAKWVSEQSGWSIFGIISKGHAKKTAESKIDHNFNEYHHTDINFVGGDNTIQASDWEKWVATIKKNPAPIDSTTMPLESLIQITHGNLVSAFKAAKLTHQQAIGAQNAKDATAYAAKNKHETPDWCHKK</sequence>
<evidence type="ECO:0000256" key="1">
    <source>
        <dbReference type="ARBA" id="ARBA00004613"/>
    </source>
</evidence>
<dbReference type="PANTHER" id="PTHR45742">
    <property type="entry name" value="COMPLEMENT COMPONENT C6"/>
    <property type="match status" value="1"/>
</dbReference>
<name>A0A8J6BE56_9EUKA</name>
<feature type="domain" description="MACPF" evidence="6">
    <location>
        <begin position="8"/>
        <end position="333"/>
    </location>
</feature>
<dbReference type="AlphaFoldDB" id="A0A8J6BE56"/>
<keyword evidence="3" id="KW-0204">Cytolysis</keyword>
<evidence type="ECO:0000259" key="6">
    <source>
        <dbReference type="PROSITE" id="PS51412"/>
    </source>
</evidence>
<comment type="caution">
    <text evidence="7">The sequence shown here is derived from an EMBL/GenBank/DDBJ whole genome shotgun (WGS) entry which is preliminary data.</text>
</comment>
<proteinExistence type="predicted"/>
<evidence type="ECO:0000313" key="7">
    <source>
        <dbReference type="EMBL" id="KAG9395592.1"/>
    </source>
</evidence>
<dbReference type="Proteomes" id="UP000717585">
    <property type="component" value="Unassembled WGS sequence"/>
</dbReference>
<gene>
    <name evidence="7" type="ORF">J8273_2787</name>
</gene>
<protein>
    <submittedName>
        <fullName evidence="7">MAC/Perforin domain</fullName>
    </submittedName>
</protein>
<evidence type="ECO:0000256" key="4">
    <source>
        <dbReference type="ARBA" id="ARBA00023157"/>
    </source>
</evidence>
<dbReference type="PROSITE" id="PS51412">
    <property type="entry name" value="MACPF_2"/>
    <property type="match status" value="2"/>
</dbReference>
<evidence type="ECO:0000313" key="8">
    <source>
        <dbReference type="Proteomes" id="UP000717585"/>
    </source>
</evidence>
<dbReference type="Pfam" id="PF01823">
    <property type="entry name" value="MACPF"/>
    <property type="match status" value="2"/>
</dbReference>
<reference evidence="7" key="1">
    <citation type="submission" date="2021-05" db="EMBL/GenBank/DDBJ databases">
        <title>A free-living protist that lacks canonical eukaryotic 1 DNA replication and segregation systems.</title>
        <authorList>
            <person name="Salas-Leiva D.E."/>
            <person name="Tromer E.C."/>
            <person name="Curtis B.A."/>
            <person name="Jerlstrom-Hultqvist J."/>
            <person name="Kolisko M."/>
            <person name="Yi Z."/>
            <person name="Salas-Leiva J.S."/>
            <person name="Gallot-Lavallee L."/>
            <person name="Kops G.J.P.L."/>
            <person name="Archibald J.M."/>
            <person name="Simpson A.G.B."/>
            <person name="Roger A.J."/>
        </authorList>
    </citation>
    <scope>NUCLEOTIDE SEQUENCE</scope>
    <source>
        <strain evidence="7">BICM</strain>
    </source>
</reference>
<comment type="subcellular location">
    <subcellularLocation>
        <location evidence="1">Secreted</location>
    </subcellularLocation>
</comment>
<dbReference type="GO" id="GO:0031640">
    <property type="term" value="P:killing of cells of another organism"/>
    <property type="evidence" value="ECO:0007669"/>
    <property type="project" value="UniProtKB-KW"/>
</dbReference>
<organism evidence="7 8">
    <name type="scientific">Carpediemonas membranifera</name>
    <dbReference type="NCBI Taxonomy" id="201153"/>
    <lineage>
        <taxon>Eukaryota</taxon>
        <taxon>Metamonada</taxon>
        <taxon>Carpediemonas-like organisms</taxon>
        <taxon>Carpediemonas</taxon>
    </lineage>
</organism>
<accession>A0A8J6BE56</accession>
<feature type="signal peptide" evidence="5">
    <location>
        <begin position="1"/>
        <end position="19"/>
    </location>
</feature>
<keyword evidence="4" id="KW-1015">Disulfide bond</keyword>
<feature type="domain" description="MACPF" evidence="6">
    <location>
        <begin position="330"/>
        <end position="644"/>
    </location>
</feature>
<dbReference type="PANTHER" id="PTHR45742:SF8">
    <property type="entry name" value="FLOCCULATION PROTEIN FLO11"/>
    <property type="match status" value="1"/>
</dbReference>
<dbReference type="OrthoDB" id="1366754at2759"/>
<evidence type="ECO:0000256" key="5">
    <source>
        <dbReference type="SAM" id="SignalP"/>
    </source>
</evidence>
<keyword evidence="2" id="KW-0964">Secreted</keyword>
<feature type="chain" id="PRO_5035258522" evidence="5">
    <location>
        <begin position="20"/>
        <end position="659"/>
    </location>
</feature>
<keyword evidence="5" id="KW-0732">Signal</keyword>
<dbReference type="GO" id="GO:0005576">
    <property type="term" value="C:extracellular region"/>
    <property type="evidence" value="ECO:0007669"/>
    <property type="project" value="UniProtKB-SubCell"/>
</dbReference>
<evidence type="ECO:0000256" key="2">
    <source>
        <dbReference type="ARBA" id="ARBA00022525"/>
    </source>
</evidence>
<dbReference type="InterPro" id="IPR020864">
    <property type="entry name" value="MACPF"/>
</dbReference>
<evidence type="ECO:0000256" key="3">
    <source>
        <dbReference type="ARBA" id="ARBA00022852"/>
    </source>
</evidence>